<dbReference type="Proteomes" id="UP000095767">
    <property type="component" value="Unassembled WGS sequence"/>
</dbReference>
<dbReference type="AlphaFoldDB" id="A0A1E5VJU5"/>
<comment type="caution">
    <text evidence="2">The sequence shown here is derived from an EMBL/GenBank/DDBJ whole genome shotgun (WGS) entry which is preliminary data.</text>
</comment>
<organism evidence="2 3">
    <name type="scientific">Dichanthelium oligosanthes</name>
    <dbReference type="NCBI Taxonomy" id="888268"/>
    <lineage>
        <taxon>Eukaryota</taxon>
        <taxon>Viridiplantae</taxon>
        <taxon>Streptophyta</taxon>
        <taxon>Embryophyta</taxon>
        <taxon>Tracheophyta</taxon>
        <taxon>Spermatophyta</taxon>
        <taxon>Magnoliopsida</taxon>
        <taxon>Liliopsida</taxon>
        <taxon>Poales</taxon>
        <taxon>Poaceae</taxon>
        <taxon>PACMAD clade</taxon>
        <taxon>Panicoideae</taxon>
        <taxon>Panicodae</taxon>
        <taxon>Paniceae</taxon>
        <taxon>Dichantheliinae</taxon>
        <taxon>Dichanthelium</taxon>
    </lineage>
</organism>
<feature type="compositionally biased region" description="Basic and acidic residues" evidence="1">
    <location>
        <begin position="91"/>
        <end position="103"/>
    </location>
</feature>
<evidence type="ECO:0000313" key="3">
    <source>
        <dbReference type="Proteomes" id="UP000095767"/>
    </source>
</evidence>
<name>A0A1E5VJU5_9POAL</name>
<feature type="non-terminal residue" evidence="2">
    <location>
        <position position="1"/>
    </location>
</feature>
<dbReference type="EMBL" id="LWDX02037438">
    <property type="protein sequence ID" value="OEL25344.1"/>
    <property type="molecule type" value="Genomic_DNA"/>
</dbReference>
<evidence type="ECO:0000313" key="2">
    <source>
        <dbReference type="EMBL" id="OEL25344.1"/>
    </source>
</evidence>
<gene>
    <name evidence="2" type="ORF">BAE44_0013639</name>
</gene>
<accession>A0A1E5VJU5</accession>
<protein>
    <submittedName>
        <fullName evidence="2">Uncharacterized protein</fullName>
    </submittedName>
</protein>
<evidence type="ECO:0000256" key="1">
    <source>
        <dbReference type="SAM" id="MobiDB-lite"/>
    </source>
</evidence>
<keyword evidence="3" id="KW-1185">Reference proteome</keyword>
<feature type="region of interest" description="Disordered" evidence="1">
    <location>
        <begin position="67"/>
        <end position="103"/>
    </location>
</feature>
<proteinExistence type="predicted"/>
<reference evidence="2 3" key="1">
    <citation type="submission" date="2016-09" db="EMBL/GenBank/DDBJ databases">
        <title>The draft genome of Dichanthelium oligosanthes: A C3 panicoid grass species.</title>
        <authorList>
            <person name="Studer A.J."/>
            <person name="Schnable J.C."/>
            <person name="Brutnell T.P."/>
        </authorList>
    </citation>
    <scope>NUCLEOTIDE SEQUENCE [LARGE SCALE GENOMIC DNA]</scope>
    <source>
        <strain evidence="3">cv. Kellogg 1175</strain>
        <tissue evidence="2">Leaf</tissue>
    </source>
</reference>
<sequence length="103" mass="11668">LRPGSRIMRSPLRILLILKRDLVDNPFVTGCPMSITRRLYIAARVVGQNLTSMGREQTEGLRHLVPANNMGNLEGEKRQDLQAGVRTASTNRKEDETNRRKVD</sequence>